<dbReference type="Proteomes" id="UP000186684">
    <property type="component" value="Unassembled WGS sequence"/>
</dbReference>
<dbReference type="InterPro" id="IPR009061">
    <property type="entry name" value="DNA-bd_dom_put_sf"/>
</dbReference>
<evidence type="ECO:0000313" key="2">
    <source>
        <dbReference type="EMBL" id="SIS87485.1"/>
    </source>
</evidence>
<dbReference type="STRING" id="633194.SAMN05421759_10519"/>
<dbReference type="EMBL" id="FTOQ01000005">
    <property type="protein sequence ID" value="SIS87485.1"/>
    <property type="molecule type" value="Genomic_DNA"/>
</dbReference>
<protein>
    <submittedName>
        <fullName evidence="2">Transcriptional regulator, AlpA family</fullName>
    </submittedName>
</protein>
<evidence type="ECO:0000259" key="1">
    <source>
        <dbReference type="Pfam" id="PF12728"/>
    </source>
</evidence>
<dbReference type="SUPFAM" id="SSF46955">
    <property type="entry name" value="Putative DNA-binding domain"/>
    <property type="match status" value="1"/>
</dbReference>
<reference evidence="3" key="1">
    <citation type="submission" date="2017-01" db="EMBL/GenBank/DDBJ databases">
        <authorList>
            <person name="Varghese N."/>
            <person name="Submissions S."/>
        </authorList>
    </citation>
    <scope>NUCLEOTIDE SEQUENCE [LARGE SCALE GENOMIC DNA]</scope>
    <source>
        <strain evidence="3">DSM 29430</strain>
    </source>
</reference>
<organism evidence="2 3">
    <name type="scientific">Roseivivax lentus</name>
    <dbReference type="NCBI Taxonomy" id="633194"/>
    <lineage>
        <taxon>Bacteria</taxon>
        <taxon>Pseudomonadati</taxon>
        <taxon>Pseudomonadota</taxon>
        <taxon>Alphaproteobacteria</taxon>
        <taxon>Rhodobacterales</taxon>
        <taxon>Roseobacteraceae</taxon>
        <taxon>Roseivivax</taxon>
    </lineage>
</organism>
<dbReference type="InterPro" id="IPR041657">
    <property type="entry name" value="HTH_17"/>
</dbReference>
<gene>
    <name evidence="2" type="ORF">SAMN05421759_10519</name>
</gene>
<dbReference type="RefSeq" id="WP_076448012.1">
    <property type="nucleotide sequence ID" value="NZ_FTOQ01000005.1"/>
</dbReference>
<keyword evidence="3" id="KW-1185">Reference proteome</keyword>
<feature type="domain" description="Helix-turn-helix" evidence="1">
    <location>
        <begin position="11"/>
        <end position="61"/>
    </location>
</feature>
<accession>A0A1N7MMX5</accession>
<dbReference type="AlphaFoldDB" id="A0A1N7MMX5"/>
<name>A0A1N7MMX5_9RHOB</name>
<sequence>MSSNQLDNDRLLTRSDVVEIFAIPRRYLELAVSRGDGPPIIRIGRLVRYRVSDIRAWIADQEWKP</sequence>
<dbReference type="OrthoDB" id="9806994at2"/>
<dbReference type="Pfam" id="PF12728">
    <property type="entry name" value="HTH_17"/>
    <property type="match status" value="1"/>
</dbReference>
<evidence type="ECO:0000313" key="3">
    <source>
        <dbReference type="Proteomes" id="UP000186684"/>
    </source>
</evidence>
<proteinExistence type="predicted"/>